<keyword evidence="2" id="KW-1185">Reference proteome</keyword>
<comment type="caution">
    <text evidence="1">The sequence shown here is derived from an EMBL/GenBank/DDBJ whole genome shotgun (WGS) entry which is preliminary data.</text>
</comment>
<reference evidence="1 2" key="1">
    <citation type="submission" date="2023-01" db="EMBL/GenBank/DDBJ databases">
        <authorList>
            <person name="Whitehead M."/>
        </authorList>
    </citation>
    <scope>NUCLEOTIDE SEQUENCE [LARGE SCALE GENOMIC DNA]</scope>
</reference>
<evidence type="ECO:0000313" key="2">
    <source>
        <dbReference type="Proteomes" id="UP001160148"/>
    </source>
</evidence>
<gene>
    <name evidence="1" type="ORF">MEUPH1_LOCUS10700</name>
</gene>
<proteinExistence type="predicted"/>
<sequence length="75" mass="8299">MTADNATRSRNSHNCNNGDALFVYLRTEIQRRPRDRILIDKSAAGSPKTLHKRICGQSAATARTVDMNEVAADRA</sequence>
<organism evidence="1 2">
    <name type="scientific">Macrosiphum euphorbiae</name>
    <name type="common">potato aphid</name>
    <dbReference type="NCBI Taxonomy" id="13131"/>
    <lineage>
        <taxon>Eukaryota</taxon>
        <taxon>Metazoa</taxon>
        <taxon>Ecdysozoa</taxon>
        <taxon>Arthropoda</taxon>
        <taxon>Hexapoda</taxon>
        <taxon>Insecta</taxon>
        <taxon>Pterygota</taxon>
        <taxon>Neoptera</taxon>
        <taxon>Paraneoptera</taxon>
        <taxon>Hemiptera</taxon>
        <taxon>Sternorrhyncha</taxon>
        <taxon>Aphidomorpha</taxon>
        <taxon>Aphidoidea</taxon>
        <taxon>Aphididae</taxon>
        <taxon>Macrosiphini</taxon>
        <taxon>Macrosiphum</taxon>
    </lineage>
</organism>
<protein>
    <submittedName>
        <fullName evidence="1">Uncharacterized protein</fullName>
    </submittedName>
</protein>
<dbReference type="AlphaFoldDB" id="A0AAV0WG22"/>
<name>A0AAV0WG22_9HEMI</name>
<accession>A0AAV0WG22</accession>
<evidence type="ECO:0000313" key="1">
    <source>
        <dbReference type="EMBL" id="CAI6354744.1"/>
    </source>
</evidence>
<dbReference type="Proteomes" id="UP001160148">
    <property type="component" value="Unassembled WGS sequence"/>
</dbReference>
<dbReference type="EMBL" id="CARXXK010000002">
    <property type="protein sequence ID" value="CAI6354744.1"/>
    <property type="molecule type" value="Genomic_DNA"/>
</dbReference>